<dbReference type="SMART" id="SM00388">
    <property type="entry name" value="HisKA"/>
    <property type="match status" value="1"/>
</dbReference>
<dbReference type="InterPro" id="IPR036097">
    <property type="entry name" value="HisK_dim/P_sf"/>
</dbReference>
<dbReference type="SUPFAM" id="SSF47384">
    <property type="entry name" value="Homodimeric domain of signal transducing histidine kinase"/>
    <property type="match status" value="1"/>
</dbReference>
<keyword evidence="9" id="KW-1185">Reference proteome</keyword>
<dbReference type="SUPFAM" id="SSF55874">
    <property type="entry name" value="ATPase domain of HSP90 chaperone/DNA topoisomerase II/histidine kinase"/>
    <property type="match status" value="1"/>
</dbReference>
<dbReference type="RefSeq" id="WP_112142205.1">
    <property type="nucleotide sequence ID" value="NZ_PGTO01000001.1"/>
</dbReference>
<dbReference type="PANTHER" id="PTHR43047:SF63">
    <property type="entry name" value="HISTIDINE KINASE"/>
    <property type="match status" value="1"/>
</dbReference>
<accession>A0A364P3Q2</accession>
<dbReference type="InterPro" id="IPR035965">
    <property type="entry name" value="PAS-like_dom_sf"/>
</dbReference>
<dbReference type="OrthoDB" id="9813151at2"/>
<keyword evidence="6" id="KW-0472">Membrane</keyword>
<dbReference type="InterPro" id="IPR003661">
    <property type="entry name" value="HisK_dim/P_dom"/>
</dbReference>
<comment type="caution">
    <text evidence="8">The sequence shown here is derived from an EMBL/GenBank/DDBJ whole genome shotgun (WGS) entry which is preliminary data.</text>
</comment>
<evidence type="ECO:0000313" key="8">
    <source>
        <dbReference type="EMBL" id="RAU23972.1"/>
    </source>
</evidence>
<dbReference type="InterPro" id="IPR004358">
    <property type="entry name" value="Sig_transdc_His_kin-like_C"/>
</dbReference>
<dbReference type="Pfam" id="PF00512">
    <property type="entry name" value="HisKA"/>
    <property type="match status" value="1"/>
</dbReference>
<evidence type="ECO:0000256" key="1">
    <source>
        <dbReference type="ARBA" id="ARBA00000085"/>
    </source>
</evidence>
<evidence type="ECO:0000256" key="6">
    <source>
        <dbReference type="SAM" id="Phobius"/>
    </source>
</evidence>
<dbReference type="CDD" id="cd00082">
    <property type="entry name" value="HisKA"/>
    <property type="match status" value="1"/>
</dbReference>
<feature type="domain" description="Histidine kinase" evidence="7">
    <location>
        <begin position="474"/>
        <end position="696"/>
    </location>
</feature>
<dbReference type="InterPro" id="IPR054327">
    <property type="entry name" value="His-kinase-like_sensor"/>
</dbReference>
<dbReference type="NCBIfam" id="TIGR00229">
    <property type="entry name" value="sensory_box"/>
    <property type="match status" value="1"/>
</dbReference>
<dbReference type="InterPro" id="IPR005467">
    <property type="entry name" value="His_kinase_dom"/>
</dbReference>
<dbReference type="CDD" id="cd12915">
    <property type="entry name" value="PDC2_DGC_like"/>
    <property type="match status" value="1"/>
</dbReference>
<organism evidence="8 9">
    <name type="scientific">Paramagnetospirillum kuznetsovii</name>
    <dbReference type="NCBI Taxonomy" id="2053833"/>
    <lineage>
        <taxon>Bacteria</taxon>
        <taxon>Pseudomonadati</taxon>
        <taxon>Pseudomonadota</taxon>
        <taxon>Alphaproteobacteria</taxon>
        <taxon>Rhodospirillales</taxon>
        <taxon>Magnetospirillaceae</taxon>
        <taxon>Paramagnetospirillum</taxon>
    </lineage>
</organism>
<evidence type="ECO:0000256" key="5">
    <source>
        <dbReference type="ARBA" id="ARBA00022777"/>
    </source>
</evidence>
<keyword evidence="6" id="KW-1133">Transmembrane helix</keyword>
<dbReference type="PRINTS" id="PR00344">
    <property type="entry name" value="BCTRLSENSOR"/>
</dbReference>
<dbReference type="CDD" id="cd12914">
    <property type="entry name" value="PDC1_DGC_like"/>
    <property type="match status" value="1"/>
</dbReference>
<evidence type="ECO:0000256" key="2">
    <source>
        <dbReference type="ARBA" id="ARBA00012438"/>
    </source>
</evidence>
<comment type="catalytic activity">
    <reaction evidence="1">
        <text>ATP + protein L-histidine = ADP + protein N-phospho-L-histidine.</text>
        <dbReference type="EC" id="2.7.13.3"/>
    </reaction>
</comment>
<feature type="transmembrane region" description="Helical" evidence="6">
    <location>
        <begin position="294"/>
        <end position="317"/>
    </location>
</feature>
<reference evidence="8 9" key="1">
    <citation type="submission" date="2017-11" db="EMBL/GenBank/DDBJ databases">
        <title>Draft genome sequence of magnetotactic bacterium Magnetospirillum kuznetsovii LBB-42.</title>
        <authorList>
            <person name="Grouzdev D.S."/>
            <person name="Rysina M.S."/>
            <person name="Baslerov R.V."/>
            <person name="Koziaeva V."/>
        </authorList>
    </citation>
    <scope>NUCLEOTIDE SEQUENCE [LARGE SCALE GENOMIC DNA]</scope>
    <source>
        <strain evidence="8 9">LBB-42</strain>
    </source>
</reference>
<evidence type="ECO:0000259" key="7">
    <source>
        <dbReference type="PROSITE" id="PS50109"/>
    </source>
</evidence>
<evidence type="ECO:0000313" key="9">
    <source>
        <dbReference type="Proteomes" id="UP000251075"/>
    </source>
</evidence>
<keyword evidence="3" id="KW-0597">Phosphoprotein</keyword>
<dbReference type="GO" id="GO:0009927">
    <property type="term" value="F:histidine phosphotransfer kinase activity"/>
    <property type="evidence" value="ECO:0007669"/>
    <property type="project" value="TreeGrafter"/>
</dbReference>
<sequence>MAISADDFTSSRHGGTRKLVVALAVAAIMTTWTVAAAWLWFDRTETMAAAKESLWSRAVVTAEQTERLFSVVDMTFAGISEYLAANPAVDPITSPTVNRLVEDCVGLLDSTLSIRMIDTGGAMYLMPKQSRHPAAMVPDRDYFREAQAGKMLVFHPVFSRITSEWTIPAARRLDRPASGIGIVAAAIHTKRLGQIYDAVRVGGSGTVGLYRDDGTLLARAPLGEGLLGRKFANLTFQRLGETATPESVAVIESSPVDGIPRLVASRAIKRYDMILVLTSSLAEVLEPWRHRLTLALVGAAFITGMIIVGTGMLWRLLRQLQTVAQDQNSRIRELSDFNSLVVDHSPLALLAYAEDGGCVLANQAAADLVGASRDQMLTQNFRNVRSWRESGLLDVADDVLAHGGHRHIELQVTSSFGKLLDMEGDLVAFVARGKPHLLLVASDISNRVRGEREVLKAKEEAEQANSAKSKFLANFSHELRTPLNAILGFSDALLSGVFGEAYPPRCTEYIGHINDAGQHLLSLIDDILDISIIEAGRLELHTDTVDLSQLYAEAVEMVRARAASKNLTLQTNLPPVSPKLRLDGRRMRQVLVNLLVNAIKFTPVGGAVTLGAVQRDDGGVHMVVADNGVGMDADGIAKAMKPFGQLGDPAIRREQGGVGLGLPLSRQLVELHGGTLAIDSVPGVGTVVTITLPADAVV</sequence>
<dbReference type="Pfam" id="PF02518">
    <property type="entry name" value="HATPase_c"/>
    <property type="match status" value="1"/>
</dbReference>
<evidence type="ECO:0000256" key="3">
    <source>
        <dbReference type="ARBA" id="ARBA00022553"/>
    </source>
</evidence>
<dbReference type="SUPFAM" id="SSF55785">
    <property type="entry name" value="PYP-like sensor domain (PAS domain)"/>
    <property type="match status" value="1"/>
</dbReference>
<dbReference type="EMBL" id="PGTO01000001">
    <property type="protein sequence ID" value="RAU23972.1"/>
    <property type="molecule type" value="Genomic_DNA"/>
</dbReference>
<dbReference type="EC" id="2.7.13.3" evidence="2"/>
<dbReference type="SMART" id="SM00387">
    <property type="entry name" value="HATPase_c"/>
    <property type="match status" value="1"/>
</dbReference>
<dbReference type="Pfam" id="PF22588">
    <property type="entry name" value="dCache_1_like"/>
    <property type="match status" value="1"/>
</dbReference>
<name>A0A364P3Q2_9PROT</name>
<dbReference type="Gene3D" id="1.10.287.130">
    <property type="match status" value="1"/>
</dbReference>
<dbReference type="GO" id="GO:0000155">
    <property type="term" value="F:phosphorelay sensor kinase activity"/>
    <property type="evidence" value="ECO:0007669"/>
    <property type="project" value="InterPro"/>
</dbReference>
<dbReference type="InterPro" id="IPR036890">
    <property type="entry name" value="HATPase_C_sf"/>
</dbReference>
<feature type="transmembrane region" description="Helical" evidence="6">
    <location>
        <begin position="20"/>
        <end position="41"/>
    </location>
</feature>
<dbReference type="InterPro" id="IPR003594">
    <property type="entry name" value="HATPase_dom"/>
</dbReference>
<dbReference type="PROSITE" id="PS50109">
    <property type="entry name" value="HIS_KIN"/>
    <property type="match status" value="1"/>
</dbReference>
<protein>
    <recommendedName>
        <fullName evidence="2">histidine kinase</fullName>
        <ecNumber evidence="2">2.7.13.3</ecNumber>
    </recommendedName>
</protein>
<dbReference type="GO" id="GO:0005886">
    <property type="term" value="C:plasma membrane"/>
    <property type="evidence" value="ECO:0007669"/>
    <property type="project" value="TreeGrafter"/>
</dbReference>
<keyword evidence="6" id="KW-0812">Transmembrane</keyword>
<dbReference type="Gene3D" id="3.30.450.20">
    <property type="entry name" value="PAS domain"/>
    <property type="match status" value="3"/>
</dbReference>
<keyword evidence="4" id="KW-0808">Transferase</keyword>
<evidence type="ECO:0000256" key="4">
    <source>
        <dbReference type="ARBA" id="ARBA00022679"/>
    </source>
</evidence>
<dbReference type="Gene3D" id="3.30.565.10">
    <property type="entry name" value="Histidine kinase-like ATPase, C-terminal domain"/>
    <property type="match status" value="1"/>
</dbReference>
<gene>
    <name evidence="8" type="ORF">CU669_02585</name>
</gene>
<dbReference type="Proteomes" id="UP000251075">
    <property type="component" value="Unassembled WGS sequence"/>
</dbReference>
<proteinExistence type="predicted"/>
<dbReference type="AlphaFoldDB" id="A0A364P3Q2"/>
<dbReference type="PANTHER" id="PTHR43047">
    <property type="entry name" value="TWO-COMPONENT HISTIDINE PROTEIN KINASE"/>
    <property type="match status" value="1"/>
</dbReference>
<keyword evidence="5" id="KW-0418">Kinase</keyword>
<dbReference type="InterPro" id="IPR000014">
    <property type="entry name" value="PAS"/>
</dbReference>